<organism evidence="4 5">
    <name type="scientific">Synchytrium microbalum</name>
    <dbReference type="NCBI Taxonomy" id="1806994"/>
    <lineage>
        <taxon>Eukaryota</taxon>
        <taxon>Fungi</taxon>
        <taxon>Fungi incertae sedis</taxon>
        <taxon>Chytridiomycota</taxon>
        <taxon>Chytridiomycota incertae sedis</taxon>
        <taxon>Chytridiomycetes</taxon>
        <taxon>Synchytriales</taxon>
        <taxon>Synchytriaceae</taxon>
        <taxon>Synchytrium</taxon>
    </lineage>
</organism>
<dbReference type="GO" id="GO:0006516">
    <property type="term" value="P:glycoprotein catabolic process"/>
    <property type="evidence" value="ECO:0007669"/>
    <property type="project" value="TreeGrafter"/>
</dbReference>
<dbReference type="Proteomes" id="UP000319731">
    <property type="component" value="Unassembled WGS sequence"/>
</dbReference>
<accession>A0A507C4P9</accession>
<dbReference type="InterPro" id="IPR041371">
    <property type="entry name" value="GH92_N"/>
</dbReference>
<gene>
    <name evidence="4" type="ORF">SmJEL517_g02689</name>
</gene>
<dbReference type="Pfam" id="PF07971">
    <property type="entry name" value="Glyco_hydro_92"/>
    <property type="match status" value="1"/>
</dbReference>
<dbReference type="Pfam" id="PF17678">
    <property type="entry name" value="Glyco_hydro_92N"/>
    <property type="match status" value="1"/>
</dbReference>
<evidence type="ECO:0000313" key="4">
    <source>
        <dbReference type="EMBL" id="TPX34652.1"/>
    </source>
</evidence>
<dbReference type="InterPro" id="IPR050883">
    <property type="entry name" value="PNGase"/>
</dbReference>
<dbReference type="PANTHER" id="PTHR12143:SF43">
    <property type="entry name" value="PUTATIVE-RELATED"/>
    <property type="match status" value="1"/>
</dbReference>
<dbReference type="EMBL" id="QEAO01000012">
    <property type="protein sequence ID" value="TPX34652.1"/>
    <property type="molecule type" value="Genomic_DNA"/>
</dbReference>
<dbReference type="InterPro" id="IPR014718">
    <property type="entry name" value="GH-type_carb-bd"/>
</dbReference>
<evidence type="ECO:0000259" key="3">
    <source>
        <dbReference type="Pfam" id="PF17678"/>
    </source>
</evidence>
<dbReference type="AlphaFoldDB" id="A0A507C4P9"/>
<dbReference type="Gene3D" id="3.30.2080.10">
    <property type="entry name" value="GH92 mannosidase domain"/>
    <property type="match status" value="1"/>
</dbReference>
<dbReference type="FunFam" id="3.30.2080.10:FF:000001">
    <property type="entry name" value="Alpha-1,2-mannosidase subfamily"/>
    <property type="match status" value="1"/>
</dbReference>
<evidence type="ECO:0000259" key="2">
    <source>
        <dbReference type="Pfam" id="PF07971"/>
    </source>
</evidence>
<feature type="domain" description="Glycosyl hydrolase family 92 N-terminal" evidence="3">
    <location>
        <begin position="59"/>
        <end position="248"/>
    </location>
</feature>
<protein>
    <recommendedName>
        <fullName evidence="6">Alpha-1,2-mannosidase</fullName>
    </recommendedName>
</protein>
<dbReference type="GeneID" id="42003914"/>
<sequence length="758" mass="83828">MALLIYSLIFLFIINYATGSSVLPLSSLTSSSSASWSKTHFTVLDSPKSDGEFPRANSVAVLIGTARDGNTFPGPARPFGYAKVGPDMDRATTEEPNNTPGGYRKHGLIEAFTLMHASGSGDVGSWETVNIMPVTGLDMTVKNKPISIPKYSRINESLALGYYSTILKESMTRVEIASTERTAIFRYTWSVDDTVHVVADLGAGPNPVGGHVEIVNGTTLTDGWSTGGLGATKGYFDVCICAQFDGPESVIAKAIDTGVPTAVRQPHSDTRYPVGYFEMKVWEEALSPITLIGATKQQEVMIYSSLYRTMLVPTNRTGDNPRWENDEFYFDETTFPLMLLLRPAVHSQFLRALADIGYHDSYIPDCRVADNNGRTQAGSNGVVVFADAAVKGVGADGVDWREAFKSMIRDAEEPPQEWLYEGRGDIKQTNALGYVPSYLGQADWYHRACVRTLEYSYNDFSIAQVARLVNDTQSHYKYSFRSLNWRNLWDDSIKSVGDIQGFIAPRGPDGQWISAFRDPTLCSLANPHKDCTMWNAEFYEASSWTYSFYAPHDMPALVKLSGGPEEFVRRIDVFLDSPGLFDIGNEPAFLIPYLYNYAGRPDKTAERVRHILAHNFSIEPDGLPGNDDAGSMGSWVIFGMIGIFPVAGQDLYLIGSPSIPEVNLRPDNRRDSGVDIIAHGASPENIYIQKAKLNGKNFNNSWIRHTELVLPGQINKVEFWMGASPSKWGTSVPPSLHPHEEYIVYGQRQVVALQNIIA</sequence>
<reference evidence="4 5" key="1">
    <citation type="journal article" date="2019" name="Sci. Rep.">
        <title>Comparative genomics of chytrid fungi reveal insights into the obligate biotrophic and pathogenic lifestyle of Synchytrium endobioticum.</title>
        <authorList>
            <person name="van de Vossenberg B.T.L.H."/>
            <person name="Warris S."/>
            <person name="Nguyen H.D.T."/>
            <person name="van Gent-Pelzer M.P.E."/>
            <person name="Joly D.L."/>
            <person name="van de Geest H.C."/>
            <person name="Bonants P.J.M."/>
            <person name="Smith D.S."/>
            <person name="Levesque C.A."/>
            <person name="van der Lee T.A.J."/>
        </authorList>
    </citation>
    <scope>NUCLEOTIDE SEQUENCE [LARGE SCALE GENOMIC DNA]</scope>
    <source>
        <strain evidence="4 5">JEL517</strain>
    </source>
</reference>
<dbReference type="GO" id="GO:0030246">
    <property type="term" value="F:carbohydrate binding"/>
    <property type="evidence" value="ECO:0007669"/>
    <property type="project" value="InterPro"/>
</dbReference>
<dbReference type="GO" id="GO:0005975">
    <property type="term" value="P:carbohydrate metabolic process"/>
    <property type="evidence" value="ECO:0007669"/>
    <property type="project" value="InterPro"/>
</dbReference>
<dbReference type="GO" id="GO:0005829">
    <property type="term" value="C:cytosol"/>
    <property type="evidence" value="ECO:0007669"/>
    <property type="project" value="TreeGrafter"/>
</dbReference>
<dbReference type="InterPro" id="IPR012939">
    <property type="entry name" value="Glyco_hydro_92"/>
</dbReference>
<keyword evidence="1" id="KW-0732">Signal</keyword>
<keyword evidence="5" id="KW-1185">Reference proteome</keyword>
<dbReference type="PANTHER" id="PTHR12143">
    <property type="entry name" value="PEPTIDE N-GLYCANASE PNGASE -RELATED"/>
    <property type="match status" value="1"/>
</dbReference>
<evidence type="ECO:0000313" key="5">
    <source>
        <dbReference type="Proteomes" id="UP000319731"/>
    </source>
</evidence>
<dbReference type="STRING" id="1806994.A0A507C4P9"/>
<feature type="signal peptide" evidence="1">
    <location>
        <begin position="1"/>
        <end position="19"/>
    </location>
</feature>
<evidence type="ECO:0008006" key="6">
    <source>
        <dbReference type="Google" id="ProtNLM"/>
    </source>
</evidence>
<comment type="caution">
    <text evidence="4">The sequence shown here is derived from an EMBL/GenBank/DDBJ whole genome shotgun (WGS) entry which is preliminary data.</text>
</comment>
<feature type="domain" description="Glycosyl hydrolase family 92" evidence="2">
    <location>
        <begin position="280"/>
        <end position="714"/>
    </location>
</feature>
<name>A0A507C4P9_9FUNG</name>
<dbReference type="GO" id="GO:0005634">
    <property type="term" value="C:nucleus"/>
    <property type="evidence" value="ECO:0007669"/>
    <property type="project" value="TreeGrafter"/>
</dbReference>
<evidence type="ECO:0000256" key="1">
    <source>
        <dbReference type="SAM" id="SignalP"/>
    </source>
</evidence>
<dbReference type="RefSeq" id="XP_031025330.1">
    <property type="nucleotide sequence ID" value="XM_031168617.1"/>
</dbReference>
<dbReference type="SUPFAM" id="SSF48208">
    <property type="entry name" value="Six-hairpin glycosidases"/>
    <property type="match status" value="1"/>
</dbReference>
<proteinExistence type="predicted"/>
<feature type="chain" id="PRO_5021415235" description="Alpha-1,2-mannosidase" evidence="1">
    <location>
        <begin position="20"/>
        <end position="758"/>
    </location>
</feature>
<dbReference type="GO" id="GO:0000224">
    <property type="term" value="F:peptide-N4-(N-acetyl-beta-glucosaminyl)asparagine amidase activity"/>
    <property type="evidence" value="ECO:0007669"/>
    <property type="project" value="TreeGrafter"/>
</dbReference>
<dbReference type="OrthoDB" id="449263at2759"/>
<dbReference type="InterPro" id="IPR008928">
    <property type="entry name" value="6-hairpin_glycosidase_sf"/>
</dbReference>
<dbReference type="Gene3D" id="1.20.1050.60">
    <property type="entry name" value="alpha-1,2-mannosidase"/>
    <property type="match status" value="1"/>
</dbReference>
<dbReference type="Gene3D" id="2.70.98.10">
    <property type="match status" value="1"/>
</dbReference>